<protein>
    <submittedName>
        <fullName evidence="2">Uncharacterized protein (DUF305 family)</fullName>
    </submittedName>
</protein>
<name>A0ABS4ZSA0_9MYCO</name>
<dbReference type="EMBL" id="JAGIOP010000002">
    <property type="protein sequence ID" value="MBP2452382.1"/>
    <property type="molecule type" value="Genomic_DNA"/>
</dbReference>
<dbReference type="PANTHER" id="PTHR36933">
    <property type="entry name" value="SLL0788 PROTEIN"/>
    <property type="match status" value="1"/>
</dbReference>
<dbReference type="InterPro" id="IPR005183">
    <property type="entry name" value="DUF305_CopM-like"/>
</dbReference>
<gene>
    <name evidence="2" type="ORF">JOF57_002295</name>
</gene>
<evidence type="ECO:0000313" key="3">
    <source>
        <dbReference type="Proteomes" id="UP000694460"/>
    </source>
</evidence>
<dbReference type="Proteomes" id="UP000694460">
    <property type="component" value="Unassembled WGS sequence"/>
</dbReference>
<reference evidence="2 3" key="1">
    <citation type="submission" date="2021-03" db="EMBL/GenBank/DDBJ databases">
        <title>Sequencing the genomes of 1000 actinobacteria strains.</title>
        <authorList>
            <person name="Klenk H.-P."/>
        </authorList>
    </citation>
    <scope>NUCLEOTIDE SEQUENCE [LARGE SCALE GENOMIC DNA]</scope>
    <source>
        <strain evidence="2 3">DSM 46713</strain>
    </source>
</reference>
<accession>A0ABS4ZSA0</accession>
<proteinExistence type="predicted"/>
<dbReference type="Gene3D" id="1.20.1260.10">
    <property type="match status" value="1"/>
</dbReference>
<feature type="domain" description="DUF305" evidence="1">
    <location>
        <begin position="60"/>
        <end position="212"/>
    </location>
</feature>
<comment type="caution">
    <text evidence="2">The sequence shown here is derived from an EMBL/GenBank/DDBJ whole genome shotgun (WGS) entry which is preliminary data.</text>
</comment>
<sequence length="215" mass="22493">MRAERMAAVAAGVMGIALTVSGCSGSDDAAHDSSVMASLTPSPLTTPASSAPTQAHNGADVAFAQGMVPHHRQAVEMADMILAKQGVDPRVVSLANAIKAAQDPEIDQMSQWLTEWDVPAMPSATGMPTMPGHGMATMGEGMMTEQDMTALRAAQGVEASKLFLTQMIEHHNGAITMAQQEIDGGQFPAAVTLARSIVTAQHEEIATMQEILKSL</sequence>
<keyword evidence="3" id="KW-1185">Reference proteome</keyword>
<dbReference type="PROSITE" id="PS51257">
    <property type="entry name" value="PROKAR_LIPOPROTEIN"/>
    <property type="match status" value="1"/>
</dbReference>
<dbReference type="PANTHER" id="PTHR36933:SF1">
    <property type="entry name" value="SLL0788 PROTEIN"/>
    <property type="match status" value="1"/>
</dbReference>
<dbReference type="Pfam" id="PF03713">
    <property type="entry name" value="DUF305"/>
    <property type="match status" value="1"/>
</dbReference>
<dbReference type="InterPro" id="IPR012347">
    <property type="entry name" value="Ferritin-like"/>
</dbReference>
<evidence type="ECO:0000259" key="1">
    <source>
        <dbReference type="Pfam" id="PF03713"/>
    </source>
</evidence>
<dbReference type="RefSeq" id="WP_209916504.1">
    <property type="nucleotide sequence ID" value="NZ_JAGIOP010000002.1"/>
</dbReference>
<organism evidence="2 3">
    <name type="scientific">Mycolicibacterium lutetiense</name>
    <dbReference type="NCBI Taxonomy" id="1641992"/>
    <lineage>
        <taxon>Bacteria</taxon>
        <taxon>Bacillati</taxon>
        <taxon>Actinomycetota</taxon>
        <taxon>Actinomycetes</taxon>
        <taxon>Mycobacteriales</taxon>
        <taxon>Mycobacteriaceae</taxon>
        <taxon>Mycolicibacterium</taxon>
    </lineage>
</organism>
<evidence type="ECO:0000313" key="2">
    <source>
        <dbReference type="EMBL" id="MBP2452382.1"/>
    </source>
</evidence>